<feature type="domain" description="NmrA-like" evidence="4">
    <location>
        <begin position="3"/>
        <end position="108"/>
    </location>
</feature>
<keyword evidence="2" id="KW-0521">NADP</keyword>
<reference evidence="6" key="2">
    <citation type="journal article" date="2018" name="Nat. Commun.">
        <title>Extreme sensitivity to ultraviolet light in the fungal pathogen causing white-nose syndrome of bats.</title>
        <authorList>
            <person name="Palmer J.M."/>
            <person name="Drees K.P."/>
            <person name="Foster J.T."/>
            <person name="Lindner D.L."/>
        </authorList>
    </citation>
    <scope>NUCLEOTIDE SEQUENCE [LARGE SCALE GENOMIC DNA]</scope>
    <source>
        <strain evidence="6">UAMH 10579</strain>
    </source>
</reference>
<evidence type="ECO:0000256" key="2">
    <source>
        <dbReference type="ARBA" id="ARBA00022857"/>
    </source>
</evidence>
<dbReference type="PANTHER" id="PTHR47706:SF4">
    <property type="entry name" value="NMRA-LIKE DOMAIN-CONTAINING PROTEIN"/>
    <property type="match status" value="1"/>
</dbReference>
<dbReference type="EMBL" id="KV460219">
    <property type="protein sequence ID" value="OBT97983.1"/>
    <property type="molecule type" value="Genomic_DNA"/>
</dbReference>
<organism evidence="5 6">
    <name type="scientific">Pseudogymnoascus verrucosus</name>
    <dbReference type="NCBI Taxonomy" id="342668"/>
    <lineage>
        <taxon>Eukaryota</taxon>
        <taxon>Fungi</taxon>
        <taxon>Dikarya</taxon>
        <taxon>Ascomycota</taxon>
        <taxon>Pezizomycotina</taxon>
        <taxon>Leotiomycetes</taxon>
        <taxon>Thelebolales</taxon>
        <taxon>Thelebolaceae</taxon>
        <taxon>Pseudogymnoascus</taxon>
    </lineage>
</organism>
<dbReference type="Gene3D" id="3.40.50.720">
    <property type="entry name" value="NAD(P)-binding Rossmann-like Domain"/>
    <property type="match status" value="1"/>
</dbReference>
<evidence type="ECO:0000259" key="4">
    <source>
        <dbReference type="Pfam" id="PF05368"/>
    </source>
</evidence>
<dbReference type="AlphaFoldDB" id="A0A1B8GQ61"/>
<dbReference type="InterPro" id="IPR051609">
    <property type="entry name" value="NmrA/Isoflavone_reductase-like"/>
</dbReference>
<dbReference type="PANTHER" id="PTHR47706">
    <property type="entry name" value="NMRA-LIKE FAMILY PROTEIN"/>
    <property type="match status" value="1"/>
</dbReference>
<dbReference type="OrthoDB" id="10000533at2759"/>
<evidence type="ECO:0000256" key="1">
    <source>
        <dbReference type="ARBA" id="ARBA00005725"/>
    </source>
</evidence>
<protein>
    <recommendedName>
        <fullName evidence="4">NmrA-like domain-containing protein</fullName>
    </recommendedName>
</protein>
<reference evidence="5 6" key="1">
    <citation type="submission" date="2016-03" db="EMBL/GenBank/DDBJ databases">
        <title>Comparative genomics of Pseudogymnoascus destructans, the fungus causing white-nose syndrome of bats.</title>
        <authorList>
            <person name="Palmer J.M."/>
            <person name="Drees K.P."/>
            <person name="Foster J.T."/>
            <person name="Lindner D.L."/>
        </authorList>
    </citation>
    <scope>NUCLEOTIDE SEQUENCE [LARGE SCALE GENOMIC DNA]</scope>
    <source>
        <strain evidence="5 6">UAMH 10579</strain>
    </source>
</reference>
<dbReference type="RefSeq" id="XP_018131716.1">
    <property type="nucleotide sequence ID" value="XM_018273408.2"/>
</dbReference>
<evidence type="ECO:0000256" key="3">
    <source>
        <dbReference type="ARBA" id="ARBA00023002"/>
    </source>
</evidence>
<accession>A0A1B8GQ61</accession>
<sequence length="282" mass="30877">MVKIAVAGGTGQVAQEIIAALVAVKKHDIFILSRNVSALSSAPGVTVRAVNYDDKPDLAEALRGVHTVLSFIQLLSDPENNSQKNLIDASILAGVKRFAPSEWGRFSNIASQPGLFLNYLAFPHRTAKHVVPLNTMFDFEKQRAIVVEGHDFVMTFTTVQDLATVVTEAVDYVGEWPVIGGVSGNRVTVSQILKIGERVRGRPFAIDTVKLEDLEAGKLKTSWTLETRHPSVSEDQAAEALKSVLISTLLSGAKGAWDVSDEFNRILPEYKFTQMEDFLGKR</sequence>
<dbReference type="SUPFAM" id="SSF51735">
    <property type="entry name" value="NAD(P)-binding Rossmann-fold domains"/>
    <property type="match status" value="1"/>
</dbReference>
<dbReference type="GO" id="GO:0016491">
    <property type="term" value="F:oxidoreductase activity"/>
    <property type="evidence" value="ECO:0007669"/>
    <property type="project" value="UniProtKB-KW"/>
</dbReference>
<evidence type="ECO:0000313" key="6">
    <source>
        <dbReference type="Proteomes" id="UP000091956"/>
    </source>
</evidence>
<keyword evidence="6" id="KW-1185">Reference proteome</keyword>
<name>A0A1B8GQ61_9PEZI</name>
<dbReference type="InterPro" id="IPR036291">
    <property type="entry name" value="NAD(P)-bd_dom_sf"/>
</dbReference>
<gene>
    <name evidence="5" type="ORF">VE01_03929</name>
</gene>
<dbReference type="Proteomes" id="UP000091956">
    <property type="component" value="Unassembled WGS sequence"/>
</dbReference>
<dbReference type="GeneID" id="28837315"/>
<comment type="similarity">
    <text evidence="1">Belongs to the NmrA-type oxidoreductase family. Isoflavone reductase subfamily.</text>
</comment>
<dbReference type="InterPro" id="IPR008030">
    <property type="entry name" value="NmrA-like"/>
</dbReference>
<evidence type="ECO:0000313" key="5">
    <source>
        <dbReference type="EMBL" id="OBT97983.1"/>
    </source>
</evidence>
<dbReference type="Pfam" id="PF05368">
    <property type="entry name" value="NmrA"/>
    <property type="match status" value="1"/>
</dbReference>
<keyword evidence="3" id="KW-0560">Oxidoreductase</keyword>
<proteinExistence type="inferred from homology"/>